<dbReference type="SUPFAM" id="SSF52540">
    <property type="entry name" value="P-loop containing nucleoside triphosphate hydrolases"/>
    <property type="match status" value="1"/>
</dbReference>
<dbReference type="PANTHER" id="PTHR10605">
    <property type="entry name" value="HEPARAN SULFATE SULFOTRANSFERASE"/>
    <property type="match status" value="1"/>
</dbReference>
<reference evidence="2 3" key="1">
    <citation type="submission" date="2019-12" db="EMBL/GenBank/DDBJ databases">
        <title>Maritimibacter sp. nov. sp. isolated from sea sand.</title>
        <authorList>
            <person name="Kim J."/>
            <person name="Jeong S.E."/>
            <person name="Jung H.S."/>
            <person name="Jeon C.O."/>
        </authorList>
    </citation>
    <scope>NUCLEOTIDE SEQUENCE [LARGE SCALE GENOMIC DNA]</scope>
    <source>
        <strain evidence="2 3">DP07</strain>
    </source>
</reference>
<evidence type="ECO:0000256" key="1">
    <source>
        <dbReference type="ARBA" id="ARBA00022679"/>
    </source>
</evidence>
<dbReference type="InterPro" id="IPR037359">
    <property type="entry name" value="NST/OST"/>
</dbReference>
<dbReference type="EMBL" id="WTUX01000017">
    <property type="protein sequence ID" value="MZR13994.1"/>
    <property type="molecule type" value="Genomic_DNA"/>
</dbReference>
<dbReference type="Proteomes" id="UP000467322">
    <property type="component" value="Unassembled WGS sequence"/>
</dbReference>
<protein>
    <recommendedName>
        <fullName evidence="4">Sulfotransferase family protein</fullName>
    </recommendedName>
</protein>
<evidence type="ECO:0000313" key="2">
    <source>
        <dbReference type="EMBL" id="MZR13994.1"/>
    </source>
</evidence>
<accession>A0A845MA44</accession>
<dbReference type="Pfam" id="PF13469">
    <property type="entry name" value="Sulfotransfer_3"/>
    <property type="match status" value="1"/>
</dbReference>
<evidence type="ECO:0008006" key="4">
    <source>
        <dbReference type="Google" id="ProtNLM"/>
    </source>
</evidence>
<name>A0A845MA44_9RHOB</name>
<keyword evidence="3" id="KW-1185">Reference proteome</keyword>
<evidence type="ECO:0000313" key="3">
    <source>
        <dbReference type="Proteomes" id="UP000467322"/>
    </source>
</evidence>
<organism evidence="2 3">
    <name type="scientific">Maritimibacter harenae</name>
    <dbReference type="NCBI Taxonomy" id="2606218"/>
    <lineage>
        <taxon>Bacteria</taxon>
        <taxon>Pseudomonadati</taxon>
        <taxon>Pseudomonadota</taxon>
        <taxon>Alphaproteobacteria</taxon>
        <taxon>Rhodobacterales</taxon>
        <taxon>Roseobacteraceae</taxon>
        <taxon>Maritimibacter</taxon>
    </lineage>
</organism>
<sequence>MATQTLIYCVGAAKAGTSWLFDYLYGHPQTYFPTVKELNYWNSVAMGKGGFYRGTLEDRKGEIAARHATTTDEDLRAYQLQNMADIEEWLVTFDGKTRDDKAYLGFIGAGLEDARLVGDFTPGYALLPPEWFAEMARVHENVRFLYLLREPVDRIWSQFRMNAGGDGAAAACMADGFLDGGERDVARRSNYRRTLTRLAEAVPEDRLHVEFYERLFTEDALGGICDFLGIDMIPAAFDKPVHRSPEAPLDAARRARLQDALRPQYNFIERTMGTLPVEWTQRMVTA</sequence>
<dbReference type="RefSeq" id="WP_161352119.1">
    <property type="nucleotide sequence ID" value="NZ_WTUX01000017.1"/>
</dbReference>
<dbReference type="InterPro" id="IPR027417">
    <property type="entry name" value="P-loop_NTPase"/>
</dbReference>
<gene>
    <name evidence="2" type="ORF">GQE99_13310</name>
</gene>
<dbReference type="Gene3D" id="3.40.50.300">
    <property type="entry name" value="P-loop containing nucleotide triphosphate hydrolases"/>
    <property type="match status" value="1"/>
</dbReference>
<dbReference type="GO" id="GO:0008146">
    <property type="term" value="F:sulfotransferase activity"/>
    <property type="evidence" value="ECO:0007669"/>
    <property type="project" value="InterPro"/>
</dbReference>
<keyword evidence="1" id="KW-0808">Transferase</keyword>
<comment type="caution">
    <text evidence="2">The sequence shown here is derived from an EMBL/GenBank/DDBJ whole genome shotgun (WGS) entry which is preliminary data.</text>
</comment>
<dbReference type="AlphaFoldDB" id="A0A845MA44"/>
<dbReference type="PANTHER" id="PTHR10605:SF56">
    <property type="entry name" value="BIFUNCTIONAL HEPARAN SULFATE N-DEACETYLASE_N-SULFOTRANSFERASE"/>
    <property type="match status" value="1"/>
</dbReference>
<proteinExistence type="predicted"/>